<gene>
    <name evidence="2" type="ORF">HMPREF9709_00676</name>
</gene>
<proteinExistence type="predicted"/>
<dbReference type="GO" id="GO:0003824">
    <property type="term" value="F:catalytic activity"/>
    <property type="evidence" value="ECO:0007669"/>
    <property type="project" value="InterPro"/>
</dbReference>
<dbReference type="OrthoDB" id="7959174at2"/>
<evidence type="ECO:0000259" key="1">
    <source>
        <dbReference type="Pfam" id="PF04961"/>
    </source>
</evidence>
<organism evidence="2 3">
    <name type="scientific">Helcococcus kunzii ATCC 51366</name>
    <dbReference type="NCBI Taxonomy" id="883114"/>
    <lineage>
        <taxon>Bacteria</taxon>
        <taxon>Bacillati</taxon>
        <taxon>Bacillota</taxon>
        <taxon>Tissierellia</taxon>
        <taxon>Tissierellales</taxon>
        <taxon>Peptoniphilaceae</taxon>
        <taxon>Helcococcus</taxon>
    </lineage>
</organism>
<accession>H3NMW5</accession>
<dbReference type="Gene3D" id="1.20.120.680">
    <property type="entry name" value="Formiminotetrahydrofolate cyclodeaminase monomer, up-and-down helical bundle"/>
    <property type="match status" value="1"/>
</dbReference>
<reference evidence="2 3" key="1">
    <citation type="submission" date="2012-01" db="EMBL/GenBank/DDBJ databases">
        <title>The Genome Sequence of Helcococcus kunzii ATCC 51366.</title>
        <authorList>
            <consortium name="The Broad Institute Genome Sequencing Platform"/>
            <person name="Earl A."/>
            <person name="Ward D."/>
            <person name="Feldgarden M."/>
            <person name="Gevers D."/>
            <person name="Huys G."/>
            <person name="Young S.K."/>
            <person name="Zeng Q."/>
            <person name="Gargeya S."/>
            <person name="Fitzgerald M."/>
            <person name="Haas B."/>
            <person name="Abouelleil A."/>
            <person name="Alvarado L."/>
            <person name="Arachchi H.M."/>
            <person name="Berlin A."/>
            <person name="Chapman S.B."/>
            <person name="Gearin G."/>
            <person name="Goldberg J."/>
            <person name="Griggs A."/>
            <person name="Gujja S."/>
            <person name="Hansen M."/>
            <person name="Heiman D."/>
            <person name="Howarth C."/>
            <person name="Larimer J."/>
            <person name="Lui A."/>
            <person name="MacDonald P.J.P."/>
            <person name="McCowen C."/>
            <person name="Montmayeur A."/>
            <person name="Murphy C."/>
            <person name="Neiman D."/>
            <person name="Pearson M."/>
            <person name="Priest M."/>
            <person name="Roberts A."/>
            <person name="Saif S."/>
            <person name="Shea T."/>
            <person name="Sisk P."/>
            <person name="Stolte C."/>
            <person name="Sykes S."/>
            <person name="Wortman J."/>
            <person name="Nusbaum C."/>
            <person name="Birren B."/>
        </authorList>
    </citation>
    <scope>NUCLEOTIDE SEQUENCE [LARGE SCALE GENOMIC DNA]</scope>
    <source>
        <strain evidence="2 3">ATCC 51366</strain>
    </source>
</reference>
<protein>
    <recommendedName>
        <fullName evidence="1">Cyclodeaminase/cyclohydrolase domain-containing protein</fullName>
    </recommendedName>
</protein>
<evidence type="ECO:0000313" key="3">
    <source>
        <dbReference type="Proteomes" id="UP000004191"/>
    </source>
</evidence>
<dbReference type="Pfam" id="PF04961">
    <property type="entry name" value="FTCD_C"/>
    <property type="match status" value="1"/>
</dbReference>
<dbReference type="InterPro" id="IPR007044">
    <property type="entry name" value="Cyclodeamin/CycHdrlase"/>
</dbReference>
<evidence type="ECO:0000313" key="2">
    <source>
        <dbReference type="EMBL" id="EHR34706.1"/>
    </source>
</evidence>
<dbReference type="InterPro" id="IPR036178">
    <property type="entry name" value="Formintransfe-cycloase-like_sf"/>
</dbReference>
<dbReference type="AlphaFoldDB" id="H3NMW5"/>
<dbReference type="STRING" id="883114.HMPREF9709_00676"/>
<keyword evidence="3" id="KW-1185">Reference proteome</keyword>
<dbReference type="EMBL" id="AGEI01000019">
    <property type="protein sequence ID" value="EHR34706.1"/>
    <property type="molecule type" value="Genomic_DNA"/>
</dbReference>
<name>H3NMW5_9FIRM</name>
<comment type="caution">
    <text evidence="2">The sequence shown here is derived from an EMBL/GenBank/DDBJ whole genome shotgun (WGS) entry which is preliminary data.</text>
</comment>
<feature type="domain" description="Cyclodeaminase/cyclohydrolase" evidence="1">
    <location>
        <begin position="7"/>
        <end position="185"/>
    </location>
</feature>
<dbReference type="eggNOG" id="COG3404">
    <property type="taxonomic scope" value="Bacteria"/>
</dbReference>
<dbReference type="SUPFAM" id="SSF101262">
    <property type="entry name" value="Methenyltetrahydrofolate cyclohydrolase-like"/>
    <property type="match status" value="1"/>
</dbReference>
<dbReference type="Proteomes" id="UP000004191">
    <property type="component" value="Unassembled WGS sequence"/>
</dbReference>
<dbReference type="HOGENOM" id="CLU_088419_0_1_9"/>
<sequence>MGNIMEISKYLETITQANHYAGGGSVASLNGALAASLILKAYNMIKKKDESISDKLRPNFENDLLNYQKFFEIGIEEDGKIFGNVLEAWKLSKDTEEERIYRFNFTQNALKAAVNSPYKIMEKSVALLSYILEISKFSDDMISTELIVASHQISSAYNSAIINFYINLKYIKDKKYIEEMKDKQENLQKQFEMKLTEFNTK</sequence>